<evidence type="ECO:0000256" key="6">
    <source>
        <dbReference type="SAM" id="Phobius"/>
    </source>
</evidence>
<protein>
    <submittedName>
        <fullName evidence="7">Amino acid permease</fullName>
    </submittedName>
</protein>
<dbReference type="PIRSF" id="PIRSF006060">
    <property type="entry name" value="AA_transporter"/>
    <property type="match status" value="1"/>
</dbReference>
<dbReference type="HOGENOM" id="CLU_004495_0_2_7"/>
<evidence type="ECO:0000256" key="3">
    <source>
        <dbReference type="ARBA" id="ARBA00022692"/>
    </source>
</evidence>
<keyword evidence="3 6" id="KW-0812">Transmembrane</keyword>
<evidence type="ECO:0000313" key="7">
    <source>
        <dbReference type="EMBL" id="ADO71235.1"/>
    </source>
</evidence>
<keyword evidence="8" id="KW-1185">Reference proteome</keyword>
<accession>E3G032</accession>
<keyword evidence="4 6" id="KW-1133">Transmembrane helix</keyword>
<keyword evidence="5 6" id="KW-0472">Membrane</keyword>
<dbReference type="GO" id="GO:0022857">
    <property type="term" value="F:transmembrane transporter activity"/>
    <property type="evidence" value="ECO:0007669"/>
    <property type="project" value="InterPro"/>
</dbReference>
<dbReference type="KEGG" id="sur:STAUR_3445"/>
<feature type="transmembrane region" description="Helical" evidence="6">
    <location>
        <begin position="177"/>
        <end position="194"/>
    </location>
</feature>
<feature type="transmembrane region" description="Helical" evidence="6">
    <location>
        <begin position="150"/>
        <end position="170"/>
    </location>
</feature>
<dbReference type="STRING" id="378806.STAUR_3445"/>
<reference evidence="7 8" key="1">
    <citation type="journal article" date="2011" name="Mol. Biol. Evol.">
        <title>Comparative genomic analysis of fruiting body formation in Myxococcales.</title>
        <authorList>
            <person name="Huntley S."/>
            <person name="Hamann N."/>
            <person name="Wegener-Feldbrugge S."/>
            <person name="Treuner-Lange A."/>
            <person name="Kube M."/>
            <person name="Reinhardt R."/>
            <person name="Klages S."/>
            <person name="Muller R."/>
            <person name="Ronning C.M."/>
            <person name="Nierman W.C."/>
            <person name="Sogaard-Andersen L."/>
        </authorList>
    </citation>
    <scope>NUCLEOTIDE SEQUENCE [LARGE SCALE GENOMIC DNA]</scope>
    <source>
        <strain evidence="7 8">DW4/3-1</strain>
    </source>
</reference>
<dbReference type="OrthoDB" id="8274074at2"/>
<comment type="subcellular location">
    <subcellularLocation>
        <location evidence="1">Membrane</location>
        <topology evidence="1">Multi-pass membrane protein</topology>
    </subcellularLocation>
</comment>
<dbReference type="AlphaFoldDB" id="E3G032"/>
<evidence type="ECO:0000256" key="4">
    <source>
        <dbReference type="ARBA" id="ARBA00022989"/>
    </source>
</evidence>
<feature type="transmembrane region" description="Helical" evidence="6">
    <location>
        <begin position="35"/>
        <end position="54"/>
    </location>
</feature>
<feature type="transmembrane region" description="Helical" evidence="6">
    <location>
        <begin position="253"/>
        <end position="275"/>
    </location>
</feature>
<feature type="transmembrane region" description="Helical" evidence="6">
    <location>
        <begin position="214"/>
        <end position="232"/>
    </location>
</feature>
<dbReference type="RefSeq" id="WP_013375752.1">
    <property type="nucleotide sequence ID" value="NC_014623.1"/>
</dbReference>
<dbReference type="Proteomes" id="UP000001351">
    <property type="component" value="Chromosome"/>
</dbReference>
<dbReference type="PANTHER" id="PTHR45649">
    <property type="entry name" value="AMINO-ACID PERMEASE BAT1"/>
    <property type="match status" value="1"/>
</dbReference>
<dbReference type="Pfam" id="PF13520">
    <property type="entry name" value="AA_permease_2"/>
    <property type="match status" value="1"/>
</dbReference>
<dbReference type="GO" id="GO:0016020">
    <property type="term" value="C:membrane"/>
    <property type="evidence" value="ECO:0007669"/>
    <property type="project" value="UniProtKB-SubCell"/>
</dbReference>
<feature type="transmembrane region" description="Helical" evidence="6">
    <location>
        <begin position="107"/>
        <end position="130"/>
    </location>
</feature>
<name>E3G032_STIAD</name>
<feature type="transmembrane region" description="Helical" evidence="6">
    <location>
        <begin position="295"/>
        <end position="317"/>
    </location>
</feature>
<feature type="transmembrane region" description="Helical" evidence="6">
    <location>
        <begin position="351"/>
        <end position="369"/>
    </location>
</feature>
<feature type="transmembrane region" description="Helical" evidence="6">
    <location>
        <begin position="375"/>
        <end position="396"/>
    </location>
</feature>
<dbReference type="PANTHER" id="PTHR45649:SF26">
    <property type="entry name" value="OS04G0435100 PROTEIN"/>
    <property type="match status" value="1"/>
</dbReference>
<dbReference type="eggNOG" id="COG0531">
    <property type="taxonomic scope" value="Bacteria"/>
</dbReference>
<evidence type="ECO:0000256" key="2">
    <source>
        <dbReference type="ARBA" id="ARBA00022448"/>
    </source>
</evidence>
<evidence type="ECO:0000313" key="8">
    <source>
        <dbReference type="Proteomes" id="UP000001351"/>
    </source>
</evidence>
<dbReference type="Gene3D" id="1.20.1740.10">
    <property type="entry name" value="Amino acid/polyamine transporter I"/>
    <property type="match status" value="1"/>
</dbReference>
<dbReference type="InterPro" id="IPR002293">
    <property type="entry name" value="AA/rel_permease1"/>
</dbReference>
<feature type="transmembrane region" description="Helical" evidence="6">
    <location>
        <begin position="441"/>
        <end position="459"/>
    </location>
</feature>
<proteinExistence type="predicted"/>
<sequence length="487" mass="51710">MSEDRARQKEADAAQLQGLGYGQQLLRDMGGFSNFAVSFSIISILTGAVTLYGHGLRFGGPLVMGIGWPLVSLMTLAVAASLAQLASSFPTAGALYHWSAMLGGPRVGFFTAWFNTVGQFAITAGIDYGLAEFVADMLGWSRERGSVLPLYAAILTSHAVLNHVGVRAVAWLNNLSAWYHVAGVAVVIGALVVFAPKQDPAFLLTRFSTESNVYLYGFLIGLLQAQWTFTGYDASAHISEETVDPTRNAPWGIFLSVAVSAVVGYGLLLAVTLAITDLPAAAAAPNPFLHILYTALGPALGGALVWVTIGAMWFCGLSSITSNSRMLFAFARDNGLPASQQLASVSERFKSPYVAVWVSAVGAFLVALWSGAYAAMVALSTLALYASYALPIWVGFRARRSGIWSHQGPWDLGRWSAPINLLALAWCGTITVLFVLPPNELAGYTFAGALGLLAIYWWAAQRHTFVGPKVTLLKAPPVPGQGPSSAA</sequence>
<feature type="transmembrane region" description="Helical" evidence="6">
    <location>
        <begin position="417"/>
        <end position="435"/>
    </location>
</feature>
<organism evidence="7 8">
    <name type="scientific">Stigmatella aurantiaca (strain DW4/3-1)</name>
    <dbReference type="NCBI Taxonomy" id="378806"/>
    <lineage>
        <taxon>Bacteria</taxon>
        <taxon>Pseudomonadati</taxon>
        <taxon>Myxococcota</taxon>
        <taxon>Myxococcia</taxon>
        <taxon>Myxococcales</taxon>
        <taxon>Cystobacterineae</taxon>
        <taxon>Archangiaceae</taxon>
        <taxon>Stigmatella</taxon>
    </lineage>
</organism>
<keyword evidence="2" id="KW-0813">Transport</keyword>
<feature type="transmembrane region" description="Helical" evidence="6">
    <location>
        <begin position="66"/>
        <end position="86"/>
    </location>
</feature>
<gene>
    <name evidence="7" type="ordered locus">STAUR_3445</name>
</gene>
<dbReference type="EMBL" id="CP002271">
    <property type="protein sequence ID" value="ADO71235.1"/>
    <property type="molecule type" value="Genomic_DNA"/>
</dbReference>
<evidence type="ECO:0000256" key="1">
    <source>
        <dbReference type="ARBA" id="ARBA00004141"/>
    </source>
</evidence>
<evidence type="ECO:0000256" key="5">
    <source>
        <dbReference type="ARBA" id="ARBA00023136"/>
    </source>
</evidence>